<reference evidence="10 11" key="1">
    <citation type="submission" date="2017-08" db="EMBL/GenBank/DDBJ databases">
        <title>Acidophilic green algal genome provides insights into adaptation to an acidic environment.</title>
        <authorList>
            <person name="Hirooka S."/>
            <person name="Hirose Y."/>
            <person name="Kanesaki Y."/>
            <person name="Higuchi S."/>
            <person name="Fujiwara T."/>
            <person name="Onuma R."/>
            <person name="Era A."/>
            <person name="Ohbayashi R."/>
            <person name="Uzuka A."/>
            <person name="Nozaki H."/>
            <person name="Yoshikawa H."/>
            <person name="Miyagishima S.Y."/>
        </authorList>
    </citation>
    <scope>NUCLEOTIDE SEQUENCE [LARGE SCALE GENOMIC DNA]</scope>
    <source>
        <strain evidence="10 11">NIES-2499</strain>
    </source>
</reference>
<feature type="compositionally biased region" description="Basic and acidic residues" evidence="7">
    <location>
        <begin position="506"/>
        <end position="517"/>
    </location>
</feature>
<dbReference type="PROSITE" id="PS50090">
    <property type="entry name" value="MYB_LIKE"/>
    <property type="match status" value="1"/>
</dbReference>
<feature type="domain" description="Myb-like" evidence="8">
    <location>
        <begin position="11"/>
        <end position="59"/>
    </location>
</feature>
<feature type="compositionally biased region" description="Basic and acidic residues" evidence="7">
    <location>
        <begin position="186"/>
        <end position="218"/>
    </location>
</feature>
<feature type="compositionally biased region" description="Low complexity" evidence="7">
    <location>
        <begin position="1002"/>
        <end position="1027"/>
    </location>
</feature>
<dbReference type="GO" id="GO:0005634">
    <property type="term" value="C:nucleus"/>
    <property type="evidence" value="ECO:0007669"/>
    <property type="project" value="UniProtKB-SubCell"/>
</dbReference>
<feature type="domain" description="HTH myb-type" evidence="9">
    <location>
        <begin position="1"/>
        <end position="63"/>
    </location>
</feature>
<keyword evidence="3" id="KW-0863">Zinc-finger</keyword>
<dbReference type="SUPFAM" id="SSF46689">
    <property type="entry name" value="Homeodomain-like"/>
    <property type="match status" value="1"/>
</dbReference>
<dbReference type="Gene3D" id="3.30.40.10">
    <property type="entry name" value="Zinc/RING finger domain, C3HC4 (zinc finger)"/>
    <property type="match status" value="1"/>
</dbReference>
<dbReference type="PROSITE" id="PS51294">
    <property type="entry name" value="HTH_MYB"/>
    <property type="match status" value="1"/>
</dbReference>
<feature type="compositionally biased region" description="Low complexity" evidence="7">
    <location>
        <begin position="809"/>
        <end position="827"/>
    </location>
</feature>
<dbReference type="GO" id="GO:0003691">
    <property type="term" value="F:double-stranded telomeric DNA binding"/>
    <property type="evidence" value="ECO:0007669"/>
    <property type="project" value="InterPro"/>
</dbReference>
<evidence type="ECO:0000256" key="5">
    <source>
        <dbReference type="ARBA" id="ARBA00023125"/>
    </source>
</evidence>
<evidence type="ECO:0000313" key="10">
    <source>
        <dbReference type="EMBL" id="GAX84970.1"/>
    </source>
</evidence>
<dbReference type="SUPFAM" id="SSF57903">
    <property type="entry name" value="FYVE/PHD zinc finger"/>
    <property type="match status" value="1"/>
</dbReference>
<feature type="compositionally biased region" description="Polar residues" evidence="7">
    <location>
        <begin position="839"/>
        <end position="852"/>
    </location>
</feature>
<dbReference type="PANTHER" id="PTHR46267:SF15">
    <property type="entry name" value="WINGED HELIX-TURN-HELIX TRANSCRIPTION REPRESSOR DNA-BINDING PROTEIN-RELATED"/>
    <property type="match status" value="1"/>
</dbReference>
<feature type="compositionally biased region" description="Basic and acidic residues" evidence="7">
    <location>
        <begin position="257"/>
        <end position="270"/>
    </location>
</feature>
<keyword evidence="3" id="KW-0479">Metal-binding</keyword>
<name>A0A250XQ93_9CHLO</name>
<comment type="subcellular location">
    <subcellularLocation>
        <location evidence="1">Nucleus</location>
    </subcellularLocation>
</comment>
<evidence type="ECO:0000259" key="9">
    <source>
        <dbReference type="PROSITE" id="PS51294"/>
    </source>
</evidence>
<feature type="region of interest" description="Disordered" evidence="7">
    <location>
        <begin position="918"/>
        <end position="939"/>
    </location>
</feature>
<dbReference type="STRING" id="1157962.A0A250XQ93"/>
<feature type="region of interest" description="Disordered" evidence="7">
    <location>
        <begin position="1086"/>
        <end position="1110"/>
    </location>
</feature>
<feature type="compositionally biased region" description="Acidic residues" evidence="7">
    <location>
        <begin position="301"/>
        <end position="327"/>
    </location>
</feature>
<keyword evidence="2" id="KW-0158">Chromosome</keyword>
<dbReference type="EMBL" id="BEGY01000143">
    <property type="protein sequence ID" value="GAX84970.1"/>
    <property type="molecule type" value="Genomic_DNA"/>
</dbReference>
<organism evidence="10 11">
    <name type="scientific">Chlamydomonas eustigma</name>
    <dbReference type="NCBI Taxonomy" id="1157962"/>
    <lineage>
        <taxon>Eukaryota</taxon>
        <taxon>Viridiplantae</taxon>
        <taxon>Chlorophyta</taxon>
        <taxon>core chlorophytes</taxon>
        <taxon>Chlorophyceae</taxon>
        <taxon>CS clade</taxon>
        <taxon>Chlamydomonadales</taxon>
        <taxon>Chlamydomonadaceae</taxon>
        <taxon>Chlamydomonas</taxon>
    </lineage>
</organism>
<dbReference type="Proteomes" id="UP000232323">
    <property type="component" value="Unassembled WGS sequence"/>
</dbReference>
<feature type="region of interest" description="Disordered" evidence="7">
    <location>
        <begin position="1270"/>
        <end position="1289"/>
    </location>
</feature>
<evidence type="ECO:0000256" key="4">
    <source>
        <dbReference type="ARBA" id="ARBA00022833"/>
    </source>
</evidence>
<evidence type="ECO:0000313" key="11">
    <source>
        <dbReference type="Proteomes" id="UP000232323"/>
    </source>
</evidence>
<dbReference type="InterPro" id="IPR009057">
    <property type="entry name" value="Homeodomain-like_sf"/>
</dbReference>
<feature type="region of interest" description="Disordered" evidence="7">
    <location>
        <begin position="992"/>
        <end position="1053"/>
    </location>
</feature>
<keyword evidence="6" id="KW-0539">Nucleus</keyword>
<feature type="compositionally biased region" description="Low complexity" evidence="7">
    <location>
        <begin position="1087"/>
        <end position="1096"/>
    </location>
</feature>
<dbReference type="InterPro" id="IPR017930">
    <property type="entry name" value="Myb_dom"/>
</dbReference>
<evidence type="ECO:0000259" key="8">
    <source>
        <dbReference type="PROSITE" id="PS50090"/>
    </source>
</evidence>
<dbReference type="GO" id="GO:0008270">
    <property type="term" value="F:zinc ion binding"/>
    <property type="evidence" value="ECO:0007669"/>
    <property type="project" value="UniProtKB-KW"/>
</dbReference>
<evidence type="ECO:0000256" key="6">
    <source>
        <dbReference type="ARBA" id="ARBA00023242"/>
    </source>
</evidence>
<evidence type="ECO:0000256" key="3">
    <source>
        <dbReference type="ARBA" id="ARBA00022771"/>
    </source>
</evidence>
<feature type="region of interest" description="Disordered" evidence="7">
    <location>
        <begin position="609"/>
        <end position="656"/>
    </location>
</feature>
<evidence type="ECO:0000256" key="2">
    <source>
        <dbReference type="ARBA" id="ARBA00022454"/>
    </source>
</evidence>
<feature type="compositionally biased region" description="Polar residues" evidence="7">
    <location>
        <begin position="794"/>
        <end position="806"/>
    </location>
</feature>
<feature type="region of interest" description="Disordered" evidence="7">
    <location>
        <begin position="546"/>
        <end position="580"/>
    </location>
</feature>
<dbReference type="InterPro" id="IPR013083">
    <property type="entry name" value="Znf_RING/FYVE/PHD"/>
</dbReference>
<dbReference type="InterPro" id="IPR001005">
    <property type="entry name" value="SANT/Myb"/>
</dbReference>
<dbReference type="Pfam" id="PF00249">
    <property type="entry name" value="Myb_DNA-binding"/>
    <property type="match status" value="1"/>
</dbReference>
<keyword evidence="5" id="KW-0238">DNA-binding</keyword>
<keyword evidence="4" id="KW-0862">Zinc</keyword>
<feature type="region of interest" description="Disordered" evidence="7">
    <location>
        <begin position="485"/>
        <end position="517"/>
    </location>
</feature>
<sequence>MASKARAYNCWTPEEEECLRNGVIKHGLGSWEIIRRDPDFGMLERRSGVQLKDKWRNLVKFRHISVEESRSLKPKTSGPWSRKHSACGQQLHHGRSGSQPLSDSRRSSRSGPEDEEHAAMLLALEGAAASSYQGLQPTMTSHQGGNTADDIKFSDAGIKRHSQRQASKSRVLEDYETTLSEPEGNIVHEEQRGEETRDTNRSREDLEPEVKPERRGDEEGGVVGRSLEESAADESNGKFLDEGSQLYQQNKRRKRRLCEDRRFGIYDQRRYGPGGELLDSGGRGGARGRSWGRRARSERVDSEDEDTEISEEEDMVVEEDDDDDEQDEMKGRRRRSTSRSKSSYGRGRGRGRGKGGSRVDDYQDNGILGGCYNPLLVAESGFGAGLFIVSCCCGTTFNDGAPMIGCENCSVCSHVACLQQQMQAEPLRYKYDFQHYKCEACQLESLMLGGIPASMFPSSTMMLGAVDRRQAALDLAWQQSYAASAPGKSSGRVGGEAEAASGSSRPQRERKASSRYRSDGFAPLEELEEGLGVIARVEEEIEAAAAAAASGRQRGVSTAPQQAGSDGSQHSSRSSRDKTNEASTLLLGLAKQQNGKALDAQGEDVSTGGAFVGWGGNDQVLRPPSRNGLMRGSSGARGSKGGSGRRSRGSGMMEDMEEDQLQGDQLELFLAQGNASGMAGTRISSGSSSRDLMLLASRGGYPARTASPATAALAAAAAIAMKEHEAEMMMRAGRAGGGAGGSGSIASPSAVLDPLAALYPDTGLADALGQERSQGRSQQHQQPSHVAPLPRKASQGSLRISGTSPRGGSFLPPTNNTSTTTSSGGFSQRPQPMVGVHGPSSSNGLDSVPTANQHHHQQLLASLGIDGRQSPLFNNGGAVGEFRQPGGIAASPGLLYQHPHLARMAALQSGFSPRGLLPSGLQNPFGESDDEGSQSLLDSLRSDPNLIGLLGGSNGNFSRAATPASQLLLDSLMRATPDFIAQHFQMQQQQYTTTGNSGGGATAPSATAPAPLATSPPAAGSVAAVSTQGSTGSLSVAGPVHPESSLQVEPGREVPQVVRSSAFQQSVIEQARAASQAALGFNSTSEAAPTGAAAGPGPAPDPCSSQAADLGLDPQASHQQELARLVAAAGRDSGLLPSSSSQDMQLLRDFLRPGTPEAAWALLRGATPTPLLGAGTSSSTDMLAALGSSSSGGDPLMAAAAASWLMTGRYTPLSSQHQLLVSALSDSAPAGSVVQPGVTEVQSAVHVAPDKGDGGNTSCSPYVSNGCSVMTSPQQSPAARPSPLPRPVAAPAGSMLPLHVLEQTALQVRPGNEDFTGGDIPFSVDILLRASTPVVHQ</sequence>
<feature type="region of interest" description="Disordered" evidence="7">
    <location>
        <begin position="68"/>
        <end position="116"/>
    </location>
</feature>
<dbReference type="SMART" id="SM00717">
    <property type="entry name" value="SANT"/>
    <property type="match status" value="1"/>
</dbReference>
<feature type="region of interest" description="Disordered" evidence="7">
    <location>
        <begin position="769"/>
        <end position="855"/>
    </location>
</feature>
<evidence type="ECO:0000256" key="1">
    <source>
        <dbReference type="ARBA" id="ARBA00004123"/>
    </source>
</evidence>
<dbReference type="InterPro" id="IPR011011">
    <property type="entry name" value="Znf_FYVE_PHD"/>
</dbReference>
<dbReference type="CDD" id="cd11660">
    <property type="entry name" value="SANT_TRF"/>
    <property type="match status" value="1"/>
</dbReference>
<keyword evidence="11" id="KW-1185">Reference proteome</keyword>
<dbReference type="PANTHER" id="PTHR46267">
    <property type="entry name" value="SINGLE MYB HISTONE 4"/>
    <property type="match status" value="1"/>
</dbReference>
<feature type="compositionally biased region" description="Polar residues" evidence="7">
    <location>
        <begin position="771"/>
        <end position="784"/>
    </location>
</feature>
<dbReference type="OrthoDB" id="608866at2759"/>
<comment type="caution">
    <text evidence="10">The sequence shown here is derived from an EMBL/GenBank/DDBJ whole genome shotgun (WGS) entry which is preliminary data.</text>
</comment>
<accession>A0A250XQ93</accession>
<proteinExistence type="predicted"/>
<dbReference type="Gene3D" id="1.10.246.220">
    <property type="match status" value="1"/>
</dbReference>
<evidence type="ECO:0000256" key="7">
    <source>
        <dbReference type="SAM" id="MobiDB-lite"/>
    </source>
</evidence>
<feature type="region of interest" description="Disordered" evidence="7">
    <location>
        <begin position="158"/>
        <end position="359"/>
    </location>
</feature>
<dbReference type="InterPro" id="IPR044597">
    <property type="entry name" value="SMH1-6"/>
</dbReference>
<protein>
    <submittedName>
        <fullName evidence="10">Uncharacterized protein</fullName>
    </submittedName>
</protein>
<gene>
    <name evidence="10" type="ORF">CEUSTIGMA_g12391.t1</name>
</gene>